<gene>
    <name evidence="7" type="ORF">COCSUDRAFT_16088</name>
</gene>
<dbReference type="eggNOG" id="KOG1725">
    <property type="taxonomic scope" value="Eukaryota"/>
</dbReference>
<dbReference type="GO" id="GO:0016020">
    <property type="term" value="C:membrane"/>
    <property type="evidence" value="ECO:0007669"/>
    <property type="project" value="UniProtKB-SubCell"/>
</dbReference>
<sequence length="130" mass="14537">VGLQLLLQPAASSVVANIGCQVAGVVYPAYATCKALDQPVSTEKSHWLCYWLAFGGVTAVESLMTQRFPGYYHLKFLILLWLQSRRYQGARRLYTEFVRPLIRKAEPKIDAVLMQINTLKVCGNACTAEQ</sequence>
<keyword evidence="4" id="KW-1133">Transmembrane helix</keyword>
<comment type="similarity">
    <text evidence="2 6">Belongs to the DP1 family.</text>
</comment>
<evidence type="ECO:0000256" key="5">
    <source>
        <dbReference type="ARBA" id="ARBA00023136"/>
    </source>
</evidence>
<dbReference type="STRING" id="574566.I0YWQ5"/>
<reference evidence="7 8" key="1">
    <citation type="journal article" date="2012" name="Genome Biol.">
        <title>The genome of the polar eukaryotic microalga coccomyxa subellipsoidea reveals traits of cold adaptation.</title>
        <authorList>
            <person name="Blanc G."/>
            <person name="Agarkova I."/>
            <person name="Grimwood J."/>
            <person name="Kuo A."/>
            <person name="Brueggeman A."/>
            <person name="Dunigan D."/>
            <person name="Gurnon J."/>
            <person name="Ladunga I."/>
            <person name="Lindquist E."/>
            <person name="Lucas S."/>
            <person name="Pangilinan J."/>
            <person name="Proschold T."/>
            <person name="Salamov A."/>
            <person name="Schmutz J."/>
            <person name="Weeks D."/>
            <person name="Yamada T."/>
            <person name="Claverie J.M."/>
            <person name="Grigoriev I."/>
            <person name="Van Etten J."/>
            <person name="Lomsadze A."/>
            <person name="Borodovsky M."/>
        </authorList>
    </citation>
    <scope>NUCLEOTIDE SEQUENCE [LARGE SCALE GENOMIC DNA]</scope>
    <source>
        <strain evidence="7 8">C-169</strain>
    </source>
</reference>
<dbReference type="PANTHER" id="PTHR12300:SF161">
    <property type="entry name" value="RECEPTOR EXPRESSION-ENHANCING PROTEIN"/>
    <property type="match status" value="1"/>
</dbReference>
<dbReference type="Pfam" id="PF03134">
    <property type="entry name" value="TB2_DP1_HVA22"/>
    <property type="match status" value="1"/>
</dbReference>
<comment type="subcellular location">
    <subcellularLocation>
        <location evidence="1 6">Membrane</location>
        <topology evidence="1 6">Multi-pass membrane protein</topology>
    </subcellularLocation>
</comment>
<dbReference type="Proteomes" id="UP000007264">
    <property type="component" value="Unassembled WGS sequence"/>
</dbReference>
<proteinExistence type="inferred from homology"/>
<evidence type="ECO:0000256" key="4">
    <source>
        <dbReference type="ARBA" id="ARBA00022989"/>
    </source>
</evidence>
<keyword evidence="5" id="KW-0472">Membrane</keyword>
<protein>
    <recommendedName>
        <fullName evidence="6">HVA22-like protein</fullName>
    </recommendedName>
</protein>
<dbReference type="InterPro" id="IPR004345">
    <property type="entry name" value="TB2_DP1_HVA22"/>
</dbReference>
<evidence type="ECO:0000313" key="8">
    <source>
        <dbReference type="Proteomes" id="UP000007264"/>
    </source>
</evidence>
<accession>I0YWQ5</accession>
<dbReference type="AlphaFoldDB" id="I0YWQ5"/>
<evidence type="ECO:0000313" key="7">
    <source>
        <dbReference type="EMBL" id="EIE22824.1"/>
    </source>
</evidence>
<dbReference type="GeneID" id="17040811"/>
<dbReference type="RefSeq" id="XP_005647368.1">
    <property type="nucleotide sequence ID" value="XM_005647311.1"/>
</dbReference>
<keyword evidence="8" id="KW-1185">Reference proteome</keyword>
<evidence type="ECO:0000256" key="3">
    <source>
        <dbReference type="ARBA" id="ARBA00022692"/>
    </source>
</evidence>
<name>I0YWQ5_COCSC</name>
<organism evidence="7 8">
    <name type="scientific">Coccomyxa subellipsoidea (strain C-169)</name>
    <name type="common">Green microalga</name>
    <dbReference type="NCBI Taxonomy" id="574566"/>
    <lineage>
        <taxon>Eukaryota</taxon>
        <taxon>Viridiplantae</taxon>
        <taxon>Chlorophyta</taxon>
        <taxon>core chlorophytes</taxon>
        <taxon>Trebouxiophyceae</taxon>
        <taxon>Trebouxiophyceae incertae sedis</taxon>
        <taxon>Coccomyxaceae</taxon>
        <taxon>Coccomyxa</taxon>
        <taxon>Coccomyxa subellipsoidea</taxon>
    </lineage>
</organism>
<dbReference type="KEGG" id="csl:COCSUDRAFT_16088"/>
<keyword evidence="3" id="KW-0812">Transmembrane</keyword>
<dbReference type="PANTHER" id="PTHR12300">
    <property type="entry name" value="HVA22-LIKE PROTEINS"/>
    <property type="match status" value="1"/>
</dbReference>
<evidence type="ECO:0000256" key="1">
    <source>
        <dbReference type="ARBA" id="ARBA00004141"/>
    </source>
</evidence>
<comment type="caution">
    <text evidence="7">The sequence shown here is derived from an EMBL/GenBank/DDBJ whole genome shotgun (WGS) entry which is preliminary data.</text>
</comment>
<feature type="non-terminal residue" evidence="7">
    <location>
        <position position="1"/>
    </location>
</feature>
<evidence type="ECO:0000256" key="2">
    <source>
        <dbReference type="ARBA" id="ARBA00008573"/>
    </source>
</evidence>
<evidence type="ECO:0000256" key="6">
    <source>
        <dbReference type="RuleBase" id="RU362006"/>
    </source>
</evidence>
<dbReference type="OrthoDB" id="10009287at2759"/>
<dbReference type="EMBL" id="AGSI01000009">
    <property type="protein sequence ID" value="EIE22824.1"/>
    <property type="molecule type" value="Genomic_DNA"/>
</dbReference>